<evidence type="ECO:0000313" key="2">
    <source>
        <dbReference type="EMBL" id="KAF2660597.1"/>
    </source>
</evidence>
<name>A0A6A6TN17_9PLEO</name>
<dbReference type="Pfam" id="PF06985">
    <property type="entry name" value="HET"/>
    <property type="match status" value="1"/>
</dbReference>
<feature type="non-terminal residue" evidence="2">
    <location>
        <position position="1"/>
    </location>
</feature>
<organism evidence="2 3">
    <name type="scientific">Lophiostoma macrostomum CBS 122681</name>
    <dbReference type="NCBI Taxonomy" id="1314788"/>
    <lineage>
        <taxon>Eukaryota</taxon>
        <taxon>Fungi</taxon>
        <taxon>Dikarya</taxon>
        <taxon>Ascomycota</taxon>
        <taxon>Pezizomycotina</taxon>
        <taxon>Dothideomycetes</taxon>
        <taxon>Pleosporomycetidae</taxon>
        <taxon>Pleosporales</taxon>
        <taxon>Lophiostomataceae</taxon>
        <taxon>Lophiostoma</taxon>
    </lineage>
</organism>
<dbReference type="AlphaFoldDB" id="A0A6A6TN17"/>
<evidence type="ECO:0000259" key="1">
    <source>
        <dbReference type="Pfam" id="PF06985"/>
    </source>
</evidence>
<dbReference type="InterPro" id="IPR010730">
    <property type="entry name" value="HET"/>
</dbReference>
<feature type="non-terminal residue" evidence="2">
    <location>
        <position position="403"/>
    </location>
</feature>
<dbReference type="Proteomes" id="UP000799324">
    <property type="component" value="Unassembled WGS sequence"/>
</dbReference>
<dbReference type="PANTHER" id="PTHR33112">
    <property type="entry name" value="DOMAIN PROTEIN, PUTATIVE-RELATED"/>
    <property type="match status" value="1"/>
</dbReference>
<feature type="domain" description="Heterokaryon incompatibility" evidence="1">
    <location>
        <begin position="72"/>
        <end position="205"/>
    </location>
</feature>
<keyword evidence="3" id="KW-1185">Reference proteome</keyword>
<sequence>VAVQPKPDSPLRVTTPLTDLECAKAWIKFCKENHDGACKATGQDIVSTIPSLKFMDCRTRRIVPATKTNEPYAALSYLWGDVGHAKPTSNNLDHLPATIEDALRVTSLLGLKYLWVDRYCINQLSDEDKSSQVAKMDLIYNNAYITIVAAAGSDPTYGLTGVGQRPRSFQPHMKIGRQYCMRVQADPFRTIQRSKWMTRGWCYQEGVLSRRRLIFTDEQMYYECPGMYYWETLNVQLSDLHFKDQSKFQPWLCTTINMGIFPQELGKTSTDIASRISEYSRRDLTDPADALNAFQGILRVFELEGKYHHLGVPIVHDDGKFHARSDDYTPRPTFSPLVGFCEGWLWLTTNSQPRKEPYDGRPVRRLGFPSWSWTGWCAHITWSFWEAHACTILLNAHISIQVQ</sequence>
<gene>
    <name evidence="2" type="ORF">K491DRAFT_578733</name>
</gene>
<dbReference type="EMBL" id="MU004298">
    <property type="protein sequence ID" value="KAF2660597.1"/>
    <property type="molecule type" value="Genomic_DNA"/>
</dbReference>
<reference evidence="2" key="1">
    <citation type="journal article" date="2020" name="Stud. Mycol.">
        <title>101 Dothideomycetes genomes: a test case for predicting lifestyles and emergence of pathogens.</title>
        <authorList>
            <person name="Haridas S."/>
            <person name="Albert R."/>
            <person name="Binder M."/>
            <person name="Bloem J."/>
            <person name="Labutti K."/>
            <person name="Salamov A."/>
            <person name="Andreopoulos B."/>
            <person name="Baker S."/>
            <person name="Barry K."/>
            <person name="Bills G."/>
            <person name="Bluhm B."/>
            <person name="Cannon C."/>
            <person name="Castanera R."/>
            <person name="Culley D."/>
            <person name="Daum C."/>
            <person name="Ezra D."/>
            <person name="Gonzalez J."/>
            <person name="Henrissat B."/>
            <person name="Kuo A."/>
            <person name="Liang C."/>
            <person name="Lipzen A."/>
            <person name="Lutzoni F."/>
            <person name="Magnuson J."/>
            <person name="Mondo S."/>
            <person name="Nolan M."/>
            <person name="Ohm R."/>
            <person name="Pangilinan J."/>
            <person name="Park H.-J."/>
            <person name="Ramirez L."/>
            <person name="Alfaro M."/>
            <person name="Sun H."/>
            <person name="Tritt A."/>
            <person name="Yoshinaga Y."/>
            <person name="Zwiers L.-H."/>
            <person name="Turgeon B."/>
            <person name="Goodwin S."/>
            <person name="Spatafora J."/>
            <person name="Crous P."/>
            <person name="Grigoriev I."/>
        </authorList>
    </citation>
    <scope>NUCLEOTIDE SEQUENCE</scope>
    <source>
        <strain evidence="2">CBS 122681</strain>
    </source>
</reference>
<dbReference type="OrthoDB" id="5428863at2759"/>
<proteinExistence type="predicted"/>
<evidence type="ECO:0000313" key="3">
    <source>
        <dbReference type="Proteomes" id="UP000799324"/>
    </source>
</evidence>
<dbReference type="PANTHER" id="PTHR33112:SF1">
    <property type="entry name" value="HETEROKARYON INCOMPATIBILITY DOMAIN-CONTAINING PROTEIN"/>
    <property type="match status" value="1"/>
</dbReference>
<accession>A0A6A6TN17</accession>
<protein>
    <submittedName>
        <fullName evidence="2">HET-domain-containing protein</fullName>
    </submittedName>
</protein>